<feature type="binding site" evidence="9">
    <location>
        <begin position="8"/>
        <end position="10"/>
    </location>
    <ligand>
        <name>4-CDP-2-C-methyl-D-erythritol 2-phosphate</name>
        <dbReference type="ChEBI" id="CHEBI:57919"/>
    </ligand>
</feature>
<evidence type="ECO:0000259" key="11">
    <source>
        <dbReference type="Pfam" id="PF02542"/>
    </source>
</evidence>
<comment type="cofactor">
    <cofactor evidence="9">
        <name>a divalent metal cation</name>
        <dbReference type="ChEBI" id="CHEBI:60240"/>
    </cofactor>
    <text evidence="9">Binds 1 divalent metal cation per subunit.</text>
</comment>
<dbReference type="RefSeq" id="WP_182806787.1">
    <property type="nucleotide sequence ID" value="NZ_JACJFM010000001.1"/>
</dbReference>
<name>A0A839IKF1_9GAMM</name>
<evidence type="ECO:0000256" key="8">
    <source>
        <dbReference type="ARBA" id="ARBA00023239"/>
    </source>
</evidence>
<gene>
    <name evidence="9 12" type="primary">ispF</name>
    <name evidence="12" type="ORF">H4O21_00125</name>
</gene>
<evidence type="ECO:0000256" key="1">
    <source>
        <dbReference type="ARBA" id="ARBA00000200"/>
    </source>
</evidence>
<keyword evidence="7 9" id="KW-0414">Isoprene biosynthesis</keyword>
<comment type="pathway">
    <text evidence="2 9">Isoprenoid biosynthesis; isopentenyl diphosphate biosynthesis via DXP pathway; isopentenyl diphosphate from 1-deoxy-D-xylulose 5-phosphate: step 4/6.</text>
</comment>
<dbReference type="InterPro" id="IPR036571">
    <property type="entry name" value="MECDP_synthase_sf"/>
</dbReference>
<dbReference type="NCBIfam" id="TIGR00151">
    <property type="entry name" value="ispF"/>
    <property type="match status" value="1"/>
</dbReference>
<evidence type="ECO:0000256" key="5">
    <source>
        <dbReference type="ARBA" id="ARBA00012579"/>
    </source>
</evidence>
<dbReference type="UniPathway" id="UPA00056">
    <property type="reaction ID" value="UER00095"/>
</dbReference>
<feature type="binding site" evidence="9">
    <location>
        <begin position="100"/>
        <end position="106"/>
    </location>
    <ligand>
        <name>4-CDP-2-C-methyl-D-erythritol 2-phosphate</name>
        <dbReference type="ChEBI" id="CHEBI:57919"/>
    </ligand>
</feature>
<comment type="similarity">
    <text evidence="3 9 10">Belongs to the IspF family.</text>
</comment>
<dbReference type="PROSITE" id="PS01350">
    <property type="entry name" value="ISPF"/>
    <property type="match status" value="1"/>
</dbReference>
<accession>A0A839IKF1</accession>
<dbReference type="EMBL" id="JACJFM010000001">
    <property type="protein sequence ID" value="MBB1485022.1"/>
    <property type="molecule type" value="Genomic_DNA"/>
</dbReference>
<evidence type="ECO:0000256" key="3">
    <source>
        <dbReference type="ARBA" id="ARBA00008480"/>
    </source>
</evidence>
<dbReference type="EC" id="4.6.1.12" evidence="5 9"/>
<feature type="binding site" evidence="9">
    <location>
        <begin position="56"/>
        <end position="58"/>
    </location>
    <ligand>
        <name>4-CDP-2-C-methyl-D-erythritol 2-phosphate</name>
        <dbReference type="ChEBI" id="CHEBI:57919"/>
    </ligand>
</feature>
<dbReference type="SUPFAM" id="SSF69765">
    <property type="entry name" value="IpsF-like"/>
    <property type="match status" value="1"/>
</dbReference>
<evidence type="ECO:0000256" key="4">
    <source>
        <dbReference type="ARBA" id="ARBA00011233"/>
    </source>
</evidence>
<proteinExistence type="inferred from homology"/>
<dbReference type="InterPro" id="IPR020555">
    <property type="entry name" value="MECDP_synthase_CS"/>
</dbReference>
<keyword evidence="8 9" id="KW-0456">Lyase</keyword>
<evidence type="ECO:0000313" key="13">
    <source>
        <dbReference type="Proteomes" id="UP000565262"/>
    </source>
</evidence>
<organism evidence="12 13">
    <name type="scientific">Oceanospirillum sediminis</name>
    <dbReference type="NCBI Taxonomy" id="2760088"/>
    <lineage>
        <taxon>Bacteria</taxon>
        <taxon>Pseudomonadati</taxon>
        <taxon>Pseudomonadota</taxon>
        <taxon>Gammaproteobacteria</taxon>
        <taxon>Oceanospirillales</taxon>
        <taxon>Oceanospirillaceae</taxon>
        <taxon>Oceanospirillum</taxon>
    </lineage>
</organism>
<dbReference type="GO" id="GO:0016114">
    <property type="term" value="P:terpenoid biosynthetic process"/>
    <property type="evidence" value="ECO:0007669"/>
    <property type="project" value="InterPro"/>
</dbReference>
<feature type="binding site" evidence="9">
    <location>
        <position position="142"/>
    </location>
    <ligand>
        <name>4-CDP-2-C-methyl-D-erythritol 2-phosphate</name>
        <dbReference type="ChEBI" id="CHEBI:57919"/>
    </ligand>
</feature>
<feature type="binding site" evidence="9">
    <location>
        <position position="42"/>
    </location>
    <ligand>
        <name>a divalent metal cation</name>
        <dbReference type="ChEBI" id="CHEBI:60240"/>
    </ligand>
</feature>
<dbReference type="Proteomes" id="UP000565262">
    <property type="component" value="Unassembled WGS sequence"/>
</dbReference>
<comment type="caution">
    <text evidence="9">Lacks conserved residue(s) required for the propagation of feature annotation.</text>
</comment>
<dbReference type="HAMAP" id="MF_00107">
    <property type="entry name" value="IspF"/>
    <property type="match status" value="1"/>
</dbReference>
<dbReference type="PANTHER" id="PTHR43181">
    <property type="entry name" value="2-C-METHYL-D-ERYTHRITOL 2,4-CYCLODIPHOSPHATE SYNTHASE, CHLOROPLASTIC"/>
    <property type="match status" value="1"/>
</dbReference>
<dbReference type="InterPro" id="IPR003526">
    <property type="entry name" value="MECDP_synthase"/>
</dbReference>
<feature type="binding site" evidence="9">
    <location>
        <begin position="61"/>
        <end position="65"/>
    </location>
    <ligand>
        <name>4-CDP-2-C-methyl-D-erythritol 2-phosphate</name>
        <dbReference type="ChEBI" id="CHEBI:57919"/>
    </ligand>
</feature>
<sequence length="158" mass="16662">MRIGHGFDVHKFGPGDRVIIGGVTIPYEQGLVAHSDGDVLIHALCDALLGAAGLGDIGRHFPDTDAAYAGADSRALLRHVVTLLHDNGWQVGNVDSTIVAQAPKMAPHIESMCCCLAEDMQIDISAVNVKATTTEKLGYTGRKEGIAAHAVALLLKRS</sequence>
<comment type="function">
    <text evidence="9">Involved in the biosynthesis of isopentenyl diphosphate (IPP) and dimethylallyl diphosphate (DMAPP), two major building blocks of isoprenoid compounds. Catalyzes the conversion of 4-diphosphocytidyl-2-C-methyl-D-erythritol 2-phosphate (CDP-ME2P) to 2-C-methyl-D-erythritol 2,4-cyclodiphosphate (ME-CPP) with a corresponding release of cytidine 5-monophosphate (CMP).</text>
</comment>
<dbReference type="CDD" id="cd00554">
    <property type="entry name" value="MECDP_synthase"/>
    <property type="match status" value="1"/>
</dbReference>
<keyword evidence="6 9" id="KW-0479">Metal-binding</keyword>
<comment type="catalytic activity">
    <reaction evidence="1 9 10">
        <text>4-CDP-2-C-methyl-D-erythritol 2-phosphate = 2-C-methyl-D-erythritol 2,4-cyclic diphosphate + CMP</text>
        <dbReference type="Rhea" id="RHEA:23864"/>
        <dbReference type="ChEBI" id="CHEBI:57919"/>
        <dbReference type="ChEBI" id="CHEBI:58483"/>
        <dbReference type="ChEBI" id="CHEBI:60377"/>
        <dbReference type="EC" id="4.6.1.12"/>
    </reaction>
</comment>
<dbReference type="Gene3D" id="3.30.1330.50">
    <property type="entry name" value="2-C-methyl-D-erythritol 2,4-cyclodiphosphate synthase"/>
    <property type="match status" value="1"/>
</dbReference>
<reference evidence="12 13" key="1">
    <citation type="submission" date="2020-08" db="EMBL/GenBank/DDBJ databases">
        <title>Oceanospirillum sp. nov. isolated from marine sediment.</title>
        <authorList>
            <person name="Ji X."/>
        </authorList>
    </citation>
    <scope>NUCLEOTIDE SEQUENCE [LARGE SCALE GENOMIC DNA]</scope>
    <source>
        <strain evidence="12 13">D5</strain>
    </source>
</reference>
<feature type="binding site" evidence="9">
    <location>
        <begin position="132"/>
        <end position="135"/>
    </location>
    <ligand>
        <name>4-CDP-2-C-methyl-D-erythritol 2-phosphate</name>
        <dbReference type="ChEBI" id="CHEBI:57919"/>
    </ligand>
</feature>
<evidence type="ECO:0000256" key="2">
    <source>
        <dbReference type="ARBA" id="ARBA00004709"/>
    </source>
</evidence>
<dbReference type="PANTHER" id="PTHR43181:SF1">
    <property type="entry name" value="2-C-METHYL-D-ERYTHRITOL 2,4-CYCLODIPHOSPHATE SYNTHASE, CHLOROPLASTIC"/>
    <property type="match status" value="1"/>
</dbReference>
<evidence type="ECO:0000256" key="9">
    <source>
        <dbReference type="HAMAP-Rule" id="MF_00107"/>
    </source>
</evidence>
<dbReference type="GO" id="GO:0008685">
    <property type="term" value="F:2-C-methyl-D-erythritol 2,4-cyclodiphosphate synthase activity"/>
    <property type="evidence" value="ECO:0007669"/>
    <property type="project" value="UniProtKB-UniRule"/>
</dbReference>
<dbReference type="GO" id="GO:0019288">
    <property type="term" value="P:isopentenyl diphosphate biosynthetic process, methylerythritol 4-phosphate pathway"/>
    <property type="evidence" value="ECO:0007669"/>
    <property type="project" value="UniProtKB-UniRule"/>
</dbReference>
<feature type="domain" description="2-C-methyl-D-erythritol 2,4-cyclodiphosphate synthase" evidence="11">
    <location>
        <begin position="1"/>
        <end position="154"/>
    </location>
</feature>
<feature type="binding site" evidence="9">
    <location>
        <position position="10"/>
    </location>
    <ligand>
        <name>a divalent metal cation</name>
        <dbReference type="ChEBI" id="CHEBI:60240"/>
    </ligand>
</feature>
<protein>
    <recommendedName>
        <fullName evidence="5 9">2-C-methyl-D-erythritol 2,4-cyclodiphosphate synthase</fullName>
        <shortName evidence="9">MECDP-synthase</shortName>
        <shortName evidence="9">MECPP-synthase</shortName>
        <shortName evidence="9">MECPS</shortName>
        <ecNumber evidence="5 9">4.6.1.12</ecNumber>
    </recommendedName>
</protein>
<dbReference type="FunFam" id="3.30.1330.50:FF:000001">
    <property type="entry name" value="2-C-methyl-D-erythritol 2,4-cyclodiphosphate synthase"/>
    <property type="match status" value="1"/>
</dbReference>
<feature type="site" description="Transition state stabilizer" evidence="9">
    <location>
        <position position="34"/>
    </location>
</feature>
<comment type="caution">
    <text evidence="12">The sequence shown here is derived from an EMBL/GenBank/DDBJ whole genome shotgun (WGS) entry which is preliminary data.</text>
</comment>
<evidence type="ECO:0000256" key="7">
    <source>
        <dbReference type="ARBA" id="ARBA00023229"/>
    </source>
</evidence>
<dbReference type="GO" id="GO:0046872">
    <property type="term" value="F:metal ion binding"/>
    <property type="evidence" value="ECO:0007669"/>
    <property type="project" value="UniProtKB-KW"/>
</dbReference>
<evidence type="ECO:0000256" key="6">
    <source>
        <dbReference type="ARBA" id="ARBA00022723"/>
    </source>
</evidence>
<dbReference type="Pfam" id="PF02542">
    <property type="entry name" value="YgbB"/>
    <property type="match status" value="1"/>
</dbReference>
<comment type="subunit">
    <text evidence="4 9">Homotrimer.</text>
</comment>
<keyword evidence="13" id="KW-1185">Reference proteome</keyword>
<dbReference type="AlphaFoldDB" id="A0A839IKF1"/>
<evidence type="ECO:0000313" key="12">
    <source>
        <dbReference type="EMBL" id="MBB1485022.1"/>
    </source>
</evidence>
<feature type="binding site" evidence="9">
    <location>
        <begin position="34"/>
        <end position="35"/>
    </location>
    <ligand>
        <name>4-CDP-2-C-methyl-D-erythritol 2-phosphate</name>
        <dbReference type="ChEBI" id="CHEBI:57919"/>
    </ligand>
</feature>
<evidence type="ECO:0000256" key="10">
    <source>
        <dbReference type="RuleBase" id="RU004395"/>
    </source>
</evidence>
<feature type="binding site" evidence="9">
    <location>
        <position position="8"/>
    </location>
    <ligand>
        <name>a divalent metal cation</name>
        <dbReference type="ChEBI" id="CHEBI:60240"/>
    </ligand>
</feature>
<feature type="site" description="Transition state stabilizer" evidence="9">
    <location>
        <position position="133"/>
    </location>
</feature>